<dbReference type="AlphaFoldDB" id="A0A8S3SFE8"/>
<keyword evidence="2" id="KW-0067">ATP-binding</keyword>
<feature type="region of interest" description="Disordered" evidence="3">
    <location>
        <begin position="315"/>
        <end position="401"/>
    </location>
</feature>
<reference evidence="4" key="1">
    <citation type="submission" date="2021-03" db="EMBL/GenBank/DDBJ databases">
        <authorList>
            <person name="Bekaert M."/>
        </authorList>
    </citation>
    <scope>NUCLEOTIDE SEQUENCE</scope>
</reference>
<dbReference type="PANTHER" id="PTHR14690:SF0">
    <property type="entry name" value="IQ MOTIF CONTAINING WITH AAA DOMAIN 1"/>
    <property type="match status" value="1"/>
</dbReference>
<dbReference type="EMBL" id="CAJPWZ010001452">
    <property type="protein sequence ID" value="CAG2215704.1"/>
    <property type="molecule type" value="Genomic_DNA"/>
</dbReference>
<name>A0A8S3SFE8_MYTED</name>
<feature type="region of interest" description="Disordered" evidence="3">
    <location>
        <begin position="640"/>
        <end position="681"/>
    </location>
</feature>
<evidence type="ECO:0000313" key="5">
    <source>
        <dbReference type="Proteomes" id="UP000683360"/>
    </source>
</evidence>
<keyword evidence="1" id="KW-0547">Nucleotide-binding</keyword>
<evidence type="ECO:0000256" key="3">
    <source>
        <dbReference type="SAM" id="MobiDB-lite"/>
    </source>
</evidence>
<dbReference type="Proteomes" id="UP000683360">
    <property type="component" value="Unassembled WGS sequence"/>
</dbReference>
<comment type="caution">
    <text evidence="4">The sequence shown here is derived from an EMBL/GenBank/DDBJ whole genome shotgun (WGS) entry which is preliminary data.</text>
</comment>
<dbReference type="PROSITE" id="PS50096">
    <property type="entry name" value="IQ"/>
    <property type="match status" value="1"/>
</dbReference>
<dbReference type="InterPro" id="IPR052267">
    <property type="entry name" value="N-DRC_Component"/>
</dbReference>
<gene>
    <name evidence="4" type="ORF">MEDL_29486</name>
</gene>
<dbReference type="PANTHER" id="PTHR14690">
    <property type="entry name" value="IQ MOTIF CONTAINING WITH AAA DOMAIN 1"/>
    <property type="match status" value="1"/>
</dbReference>
<feature type="compositionally biased region" description="Basic residues" evidence="3">
    <location>
        <begin position="661"/>
        <end position="681"/>
    </location>
</feature>
<evidence type="ECO:0000256" key="2">
    <source>
        <dbReference type="ARBA" id="ARBA00022840"/>
    </source>
</evidence>
<feature type="compositionally biased region" description="Basic residues" evidence="3">
    <location>
        <begin position="354"/>
        <end position="379"/>
    </location>
</feature>
<sequence length="681" mass="78684">MSHSTYNKQWGEGQSALQDLLQQEIPEEPPKPEKDRLAAFQLLATMYIKYIQIFRKLEQSYDQIVHPQKRRVLRHVLDGAMGRILELKHEMVNLEFSEYHYFDDVLSDLKLTPNDVEIPIPKYFIYERMEALQKREKTLGQILAKMGPQDKDDRKEEIKMSFEEAIHIVQIHERARQGRLRAKFMKEIRQQELDEKNQRRTGAPTLDPDVAAVRIQKVWKGFAQRRKTKRDREEEMMFIGMAPPPRPQNLKNTHEALATKRESERRVKQTNYEIEYQNALVQIKEKIKESEGPDIKESMMDQIRQWFIECRDATGKFPEFPDEDDGGSSLIFKEKSPEELEAEMKEKEEGGGKKKDKKGKKKDKKEKKGKKDKKGKKGKKGGDDDEEEEGWKMQESSFVPAIKDGHEDYKGVWVTRDEKDNFSQRHDAELIKENKRKEVEEEVRVQVDELMRAELKNLKAAVDRDKGKKGTNLAGKYPGKDGLKMLMHLLPFKTDPKRLKKELPKQLKTIKGDDRLLLVGTSRCPFDGEMKPLTSSYQRIILIPRPDYASRHLLWRRLILKNGGTLTNHLDVSSLSKVTDGYTPGHMVTAIQQILTERRIQALSKKPLTSVEFIAPLARIDPIYKEEEESFKGWYAKTPLGKKRAKAAQADEDGDGGGKGGKGKKGKKGKKGGKKKGKKKK</sequence>
<evidence type="ECO:0000313" key="4">
    <source>
        <dbReference type="EMBL" id="CAG2215704.1"/>
    </source>
</evidence>
<dbReference type="GO" id="GO:0005524">
    <property type="term" value="F:ATP binding"/>
    <property type="evidence" value="ECO:0007669"/>
    <property type="project" value="UniProtKB-KW"/>
</dbReference>
<dbReference type="OrthoDB" id="3046016at2759"/>
<proteinExistence type="predicted"/>
<accession>A0A8S3SFE8</accession>
<protein>
    <submittedName>
        <fullName evidence="4">IQ and AAA domain-containing protein 1-like,Dynein regulatory complex protein 11</fullName>
    </submittedName>
</protein>
<organism evidence="4 5">
    <name type="scientific">Mytilus edulis</name>
    <name type="common">Blue mussel</name>
    <dbReference type="NCBI Taxonomy" id="6550"/>
    <lineage>
        <taxon>Eukaryota</taxon>
        <taxon>Metazoa</taxon>
        <taxon>Spiralia</taxon>
        <taxon>Lophotrochozoa</taxon>
        <taxon>Mollusca</taxon>
        <taxon>Bivalvia</taxon>
        <taxon>Autobranchia</taxon>
        <taxon>Pteriomorphia</taxon>
        <taxon>Mytilida</taxon>
        <taxon>Mytiloidea</taxon>
        <taxon>Mytilidae</taxon>
        <taxon>Mytilinae</taxon>
        <taxon>Mytilus</taxon>
    </lineage>
</organism>
<evidence type="ECO:0000256" key="1">
    <source>
        <dbReference type="ARBA" id="ARBA00022741"/>
    </source>
</evidence>
<keyword evidence="5" id="KW-1185">Reference proteome</keyword>
<feature type="compositionally biased region" description="Basic and acidic residues" evidence="3">
    <location>
        <begin position="332"/>
        <end position="353"/>
    </location>
</feature>
<dbReference type="FunFam" id="1.10.8.60:FF:000064">
    <property type="entry name" value="IQ motif containing with AAA domain 1"/>
    <property type="match status" value="1"/>
</dbReference>